<evidence type="ECO:0000256" key="1">
    <source>
        <dbReference type="ARBA" id="ARBA00007261"/>
    </source>
</evidence>
<evidence type="ECO:0000256" key="5">
    <source>
        <dbReference type="ARBA" id="ARBA00023049"/>
    </source>
</evidence>
<organism evidence="8 9">
    <name type="scientific">Alistipes inops</name>
    <dbReference type="NCBI Taxonomy" id="1501391"/>
    <lineage>
        <taxon>Bacteria</taxon>
        <taxon>Pseudomonadati</taxon>
        <taxon>Bacteroidota</taxon>
        <taxon>Bacteroidia</taxon>
        <taxon>Bacteroidales</taxon>
        <taxon>Rikenellaceae</taxon>
        <taxon>Alistipes</taxon>
    </lineage>
</organism>
<dbReference type="RefSeq" id="WP_035473670.1">
    <property type="nucleotide sequence ID" value="NZ_JRGF01000008.1"/>
</dbReference>
<evidence type="ECO:0000259" key="6">
    <source>
        <dbReference type="Pfam" id="PF00675"/>
    </source>
</evidence>
<comment type="similarity">
    <text evidence="1">Belongs to the peptidase M16 family.</text>
</comment>
<keyword evidence="5" id="KW-0482">Metalloprotease</keyword>
<sequence>MIHYSEYTLRNGLRVVANRDRLSALAAVNMLYGVGARNEAPERTGFAHLFEHLMFRGTKLVPDFDMPVQVACGENNAFTNNDYTDYYMTLPKDNIETALWLESDRMTGLDITPEKLAAEKSVVVEEYKQRYLNQPYGEQWLLLRALAYKVHPYRWPTIGLTPDHIREATLADVTAFYRRYYVPSNAILAVSGDIEPERVFELADKWFGHLESVPAPADAFLQEPVQREARREEACRDVPATQVTVALHMGGRRSPEYYCCDVMTDLLAGGTSARLYNELVKRRRLFSAVNSYITGDIDPGLFILTGQLMPGVELREGEEALWNELERLCSEPVGDDELQKVRNKFEANMLYGEMNVMNKALNLAYYALLGELPLVNSELEIYRGVEAGQIMETARRLFRRDRSSTLVIYGKHGE</sequence>
<name>A0ABR4YJE6_9BACT</name>
<feature type="domain" description="Peptidase M16 C-terminal" evidence="7">
    <location>
        <begin position="169"/>
        <end position="344"/>
    </location>
</feature>
<dbReference type="InterPro" id="IPR050626">
    <property type="entry name" value="Peptidase_M16"/>
</dbReference>
<protein>
    <submittedName>
        <fullName evidence="8">Peptidase M16</fullName>
    </submittedName>
</protein>
<dbReference type="PANTHER" id="PTHR43690:SF17">
    <property type="entry name" value="PROTEIN YHJJ"/>
    <property type="match status" value="1"/>
</dbReference>
<reference evidence="8 9" key="1">
    <citation type="submission" date="2014-09" db="EMBL/GenBank/DDBJ databases">
        <title>Alistipes sp. 627, sp. nov., a novel member of the family Rikenellaceae isolated from human faeces.</title>
        <authorList>
            <person name="Shkoporov A.N."/>
            <person name="Chaplin A.V."/>
            <person name="Motuzova O.V."/>
            <person name="Kafarskaia L.I."/>
            <person name="Khokhlova E.V."/>
            <person name="Efimov B.A."/>
        </authorList>
    </citation>
    <scope>NUCLEOTIDE SEQUENCE [LARGE SCALE GENOMIC DNA]</scope>
    <source>
        <strain evidence="8 9">627</strain>
    </source>
</reference>
<dbReference type="Pfam" id="PF05193">
    <property type="entry name" value="Peptidase_M16_C"/>
    <property type="match status" value="1"/>
</dbReference>
<dbReference type="Gene3D" id="3.30.830.10">
    <property type="entry name" value="Metalloenzyme, LuxS/M16 peptidase-like"/>
    <property type="match status" value="2"/>
</dbReference>
<dbReference type="InterPro" id="IPR007863">
    <property type="entry name" value="Peptidase_M16_C"/>
</dbReference>
<evidence type="ECO:0000256" key="2">
    <source>
        <dbReference type="ARBA" id="ARBA00022670"/>
    </source>
</evidence>
<comment type="caution">
    <text evidence="8">The sequence shown here is derived from an EMBL/GenBank/DDBJ whole genome shotgun (WGS) entry which is preliminary data.</text>
</comment>
<dbReference type="Pfam" id="PF00675">
    <property type="entry name" value="Peptidase_M16"/>
    <property type="match status" value="1"/>
</dbReference>
<evidence type="ECO:0000313" key="9">
    <source>
        <dbReference type="Proteomes" id="UP000030889"/>
    </source>
</evidence>
<evidence type="ECO:0000256" key="3">
    <source>
        <dbReference type="ARBA" id="ARBA00022801"/>
    </source>
</evidence>
<keyword evidence="3" id="KW-0378">Hydrolase</keyword>
<dbReference type="InterPro" id="IPR011765">
    <property type="entry name" value="Pept_M16_N"/>
</dbReference>
<dbReference type="Proteomes" id="UP000030889">
    <property type="component" value="Unassembled WGS sequence"/>
</dbReference>
<proteinExistence type="inferred from homology"/>
<dbReference type="EMBL" id="JRGF01000008">
    <property type="protein sequence ID" value="KHE41868.1"/>
    <property type="molecule type" value="Genomic_DNA"/>
</dbReference>
<gene>
    <name evidence="8" type="ORF">LG35_07640</name>
</gene>
<evidence type="ECO:0000256" key="4">
    <source>
        <dbReference type="ARBA" id="ARBA00022833"/>
    </source>
</evidence>
<evidence type="ECO:0000313" key="8">
    <source>
        <dbReference type="EMBL" id="KHE41868.1"/>
    </source>
</evidence>
<feature type="domain" description="Peptidase M16 N-terminal" evidence="6">
    <location>
        <begin position="14"/>
        <end position="129"/>
    </location>
</feature>
<accession>A0ABR4YJE6</accession>
<dbReference type="PANTHER" id="PTHR43690">
    <property type="entry name" value="NARDILYSIN"/>
    <property type="match status" value="1"/>
</dbReference>
<keyword evidence="2" id="KW-0645">Protease</keyword>
<keyword evidence="4" id="KW-0862">Zinc</keyword>
<evidence type="ECO:0000259" key="7">
    <source>
        <dbReference type="Pfam" id="PF05193"/>
    </source>
</evidence>
<dbReference type="SUPFAM" id="SSF63411">
    <property type="entry name" value="LuxS/MPP-like metallohydrolase"/>
    <property type="match status" value="2"/>
</dbReference>
<dbReference type="InterPro" id="IPR011249">
    <property type="entry name" value="Metalloenz_LuxS/M16"/>
</dbReference>
<keyword evidence="9" id="KW-1185">Reference proteome</keyword>